<sequence>MKVLVTGATGQLGRDMVRRLRLKKIPCLGAGSETFDLKDREETFSAVRAYRPDAVIHCAAYTAVDKAEEDRELCRAVNADGTRNVAMACREAGAKLLYLSTDYVFGGDGEDPYEADSPRRPLNQYGLTKALGEDAVREILDRYFIIRTSWLFGKGGNNFLETILWLGSRGGQIPVVSEQIGSPTYTADLAELLAAMLFSDRHGIYHAANEGFCSRAEFAREILRQAGFSADVRPIASDEYPTLAKRPLNSRLSKASLDTGGFSRLPPWQDALARCLAADDIRPSL</sequence>
<keyword evidence="2" id="KW-0521">NADP</keyword>
<dbReference type="Gene3D" id="3.40.50.720">
    <property type="entry name" value="NAD(P)-binding Rossmann-like Domain"/>
    <property type="match status" value="1"/>
</dbReference>
<comment type="pathway">
    <text evidence="2">Carbohydrate biosynthesis; dTDP-L-rhamnose biosynthesis.</text>
</comment>
<dbReference type="AlphaFoldDB" id="A0A1W2BKV7"/>
<comment type="similarity">
    <text evidence="1 2">Belongs to the dTDP-4-dehydrorhamnose reductase family.</text>
</comment>
<dbReference type="InterPro" id="IPR036291">
    <property type="entry name" value="NAD(P)-bd_dom_sf"/>
</dbReference>
<dbReference type="NCBIfam" id="TIGR01214">
    <property type="entry name" value="rmlD"/>
    <property type="match status" value="1"/>
</dbReference>
<reference evidence="4 5" key="1">
    <citation type="submission" date="2017-04" db="EMBL/GenBank/DDBJ databases">
        <authorList>
            <person name="Afonso C.L."/>
            <person name="Miller P.J."/>
            <person name="Scott M.A."/>
            <person name="Spackman E."/>
            <person name="Goraichik I."/>
            <person name="Dimitrov K.M."/>
            <person name="Suarez D.L."/>
            <person name="Swayne D.E."/>
        </authorList>
    </citation>
    <scope>NUCLEOTIDE SEQUENCE [LARGE SCALE GENOMIC DNA]</scope>
    <source>
        <strain evidence="4 5">DSM 12816</strain>
    </source>
</reference>
<feature type="domain" description="RmlD-like substrate binding" evidence="3">
    <location>
        <begin position="1"/>
        <end position="278"/>
    </location>
</feature>
<dbReference type="InterPro" id="IPR005913">
    <property type="entry name" value="dTDP_dehydrorham_reduct"/>
</dbReference>
<dbReference type="PANTHER" id="PTHR10491:SF4">
    <property type="entry name" value="METHIONINE ADENOSYLTRANSFERASE 2 SUBUNIT BETA"/>
    <property type="match status" value="1"/>
</dbReference>
<dbReference type="Pfam" id="PF04321">
    <property type="entry name" value="RmlD_sub_bind"/>
    <property type="match status" value="1"/>
</dbReference>
<dbReference type="RefSeq" id="WP_084234936.1">
    <property type="nucleotide sequence ID" value="NZ_FWXW01000005.1"/>
</dbReference>
<dbReference type="OrthoDB" id="9803892at2"/>
<name>A0A1W2BKV7_9FIRM</name>
<protein>
    <recommendedName>
        <fullName evidence="2">dTDP-4-dehydrorhamnose reductase</fullName>
        <ecNumber evidence="2">1.1.1.133</ecNumber>
    </recommendedName>
</protein>
<dbReference type="PANTHER" id="PTHR10491">
    <property type="entry name" value="DTDP-4-DEHYDRORHAMNOSE REDUCTASE"/>
    <property type="match status" value="1"/>
</dbReference>
<proteinExistence type="inferred from homology"/>
<evidence type="ECO:0000313" key="5">
    <source>
        <dbReference type="Proteomes" id="UP000192790"/>
    </source>
</evidence>
<gene>
    <name evidence="4" type="ORF">SAMN02745168_2271</name>
</gene>
<evidence type="ECO:0000256" key="2">
    <source>
        <dbReference type="RuleBase" id="RU364082"/>
    </source>
</evidence>
<dbReference type="EMBL" id="FWXW01000005">
    <property type="protein sequence ID" value="SMC73443.1"/>
    <property type="molecule type" value="Genomic_DNA"/>
</dbReference>
<dbReference type="InterPro" id="IPR029903">
    <property type="entry name" value="RmlD-like-bd"/>
</dbReference>
<accession>A0A1W2BKV7</accession>
<dbReference type="UniPathway" id="UPA00124"/>
<keyword evidence="5" id="KW-1185">Reference proteome</keyword>
<dbReference type="Proteomes" id="UP000192790">
    <property type="component" value="Unassembled WGS sequence"/>
</dbReference>
<evidence type="ECO:0000256" key="1">
    <source>
        <dbReference type="ARBA" id="ARBA00010944"/>
    </source>
</evidence>
<evidence type="ECO:0000313" key="4">
    <source>
        <dbReference type="EMBL" id="SMC73443.1"/>
    </source>
</evidence>
<dbReference type="GO" id="GO:0008831">
    <property type="term" value="F:dTDP-4-dehydrorhamnose reductase activity"/>
    <property type="evidence" value="ECO:0007669"/>
    <property type="project" value="UniProtKB-EC"/>
</dbReference>
<dbReference type="CDD" id="cd05254">
    <property type="entry name" value="dTDP_HR_like_SDR_e"/>
    <property type="match status" value="1"/>
</dbReference>
<evidence type="ECO:0000259" key="3">
    <source>
        <dbReference type="Pfam" id="PF04321"/>
    </source>
</evidence>
<dbReference type="SUPFAM" id="SSF51735">
    <property type="entry name" value="NAD(P)-binding Rossmann-fold domains"/>
    <property type="match status" value="1"/>
</dbReference>
<dbReference type="GO" id="GO:0005829">
    <property type="term" value="C:cytosol"/>
    <property type="evidence" value="ECO:0007669"/>
    <property type="project" value="TreeGrafter"/>
</dbReference>
<dbReference type="Gene3D" id="3.90.25.10">
    <property type="entry name" value="UDP-galactose 4-epimerase, domain 1"/>
    <property type="match status" value="1"/>
</dbReference>
<dbReference type="STRING" id="1122930.SAMN02745168_2271"/>
<comment type="function">
    <text evidence="2">Catalyzes the reduction of dTDP-6-deoxy-L-lyxo-4-hexulose to yield dTDP-L-rhamnose.</text>
</comment>
<dbReference type="EC" id="1.1.1.133" evidence="2"/>
<dbReference type="GO" id="GO:0019305">
    <property type="term" value="P:dTDP-rhamnose biosynthetic process"/>
    <property type="evidence" value="ECO:0007669"/>
    <property type="project" value="UniProtKB-UniPathway"/>
</dbReference>
<organism evidence="4 5">
    <name type="scientific">Papillibacter cinnamivorans DSM 12816</name>
    <dbReference type="NCBI Taxonomy" id="1122930"/>
    <lineage>
        <taxon>Bacteria</taxon>
        <taxon>Bacillati</taxon>
        <taxon>Bacillota</taxon>
        <taxon>Clostridia</taxon>
        <taxon>Eubacteriales</taxon>
        <taxon>Oscillospiraceae</taxon>
        <taxon>Papillibacter</taxon>
    </lineage>
</organism>
<keyword evidence="2" id="KW-0560">Oxidoreductase</keyword>